<dbReference type="NCBIfam" id="TIGR01552">
    <property type="entry name" value="phd_fam"/>
    <property type="match status" value="1"/>
</dbReference>
<comment type="function">
    <text evidence="2">Antitoxin component of a type II toxin-antitoxin (TA) system.</text>
</comment>
<name>A0ABX7EEK8_9ACTN</name>
<accession>A0ABX7EEK8</accession>
<evidence type="ECO:0000313" key="4">
    <source>
        <dbReference type="Proteomes" id="UP000596311"/>
    </source>
</evidence>
<evidence type="ECO:0000256" key="1">
    <source>
        <dbReference type="ARBA" id="ARBA00009981"/>
    </source>
</evidence>
<dbReference type="Proteomes" id="UP000596311">
    <property type="component" value="Chromosome"/>
</dbReference>
<evidence type="ECO:0000256" key="2">
    <source>
        <dbReference type="RuleBase" id="RU362080"/>
    </source>
</evidence>
<dbReference type="GeneID" id="97269307"/>
<dbReference type="InterPro" id="IPR036165">
    <property type="entry name" value="YefM-like_sf"/>
</dbReference>
<dbReference type="RefSeq" id="WP_067413055.1">
    <property type="nucleotide sequence ID" value="NZ_CP049945.1"/>
</dbReference>
<reference evidence="3 4" key="1">
    <citation type="submission" date="2020-03" db="EMBL/GenBank/DDBJ databases">
        <title>Genome mining and metabolic profiling illuminate the polycyclic tetramate macrolactams from Streptomyces koyangensis SCSIO 5802.</title>
        <authorList>
            <person name="Ding W."/>
        </authorList>
    </citation>
    <scope>NUCLEOTIDE SEQUENCE [LARGE SCALE GENOMIC DNA]</scope>
    <source>
        <strain evidence="3 4">SCSIO 5802</strain>
    </source>
</reference>
<organism evidence="3 4">
    <name type="scientific">Streptomyces koyangensis</name>
    <dbReference type="NCBI Taxonomy" id="188770"/>
    <lineage>
        <taxon>Bacteria</taxon>
        <taxon>Bacillati</taxon>
        <taxon>Actinomycetota</taxon>
        <taxon>Actinomycetes</taxon>
        <taxon>Kitasatosporales</taxon>
        <taxon>Streptomycetaceae</taxon>
        <taxon>Streptomyces</taxon>
        <taxon>Streptomyces aurantiacus group</taxon>
    </lineage>
</organism>
<evidence type="ECO:0000313" key="3">
    <source>
        <dbReference type="EMBL" id="QRF02917.1"/>
    </source>
</evidence>
<dbReference type="Pfam" id="PF02604">
    <property type="entry name" value="PhdYeFM_antitox"/>
    <property type="match status" value="1"/>
</dbReference>
<comment type="similarity">
    <text evidence="1 2">Belongs to the phD/YefM antitoxin family.</text>
</comment>
<proteinExistence type="inferred from homology"/>
<dbReference type="EMBL" id="CP049945">
    <property type="protein sequence ID" value="QRF02917.1"/>
    <property type="molecule type" value="Genomic_DNA"/>
</dbReference>
<dbReference type="InterPro" id="IPR006442">
    <property type="entry name" value="Antitoxin_Phd/YefM"/>
</dbReference>
<protein>
    <recommendedName>
        <fullName evidence="2">Antitoxin</fullName>
    </recommendedName>
</protein>
<gene>
    <name evidence="3" type="ORF">G9U55_12365</name>
</gene>
<dbReference type="SUPFAM" id="SSF143120">
    <property type="entry name" value="YefM-like"/>
    <property type="match status" value="1"/>
</dbReference>
<keyword evidence="4" id="KW-1185">Reference proteome</keyword>
<sequence length="106" mass="11637">MRKISEAHMVLSVTDATGKGVAGLVKEAEAGRDVVVERRNKPVAAVVGVDRLNRIEQLEEDLLDALVVLTRAADDTGERFTFDEVLERFGMTREDLDDPQDQGQAA</sequence>